<comment type="subcellular location">
    <subcellularLocation>
        <location evidence="1">Membrane</location>
        <topology evidence="1">Multi-pass membrane protein</topology>
    </subcellularLocation>
</comment>
<feature type="domain" description="Methylamine utilisation protein MauE" evidence="6">
    <location>
        <begin position="1"/>
        <end position="133"/>
    </location>
</feature>
<comment type="caution">
    <text evidence="7">The sequence shown here is derived from an EMBL/GenBank/DDBJ whole genome shotgun (WGS) entry which is preliminary data.</text>
</comment>
<feature type="transmembrane region" description="Helical" evidence="5">
    <location>
        <begin position="79"/>
        <end position="97"/>
    </location>
</feature>
<dbReference type="Proteomes" id="UP000753802">
    <property type="component" value="Unassembled WGS sequence"/>
</dbReference>
<feature type="transmembrane region" description="Helical" evidence="5">
    <location>
        <begin position="147"/>
        <end position="167"/>
    </location>
</feature>
<evidence type="ECO:0000313" key="8">
    <source>
        <dbReference type="Proteomes" id="UP000753802"/>
    </source>
</evidence>
<keyword evidence="4 5" id="KW-0472">Membrane</keyword>
<feature type="transmembrane region" description="Helical" evidence="5">
    <location>
        <begin position="48"/>
        <end position="72"/>
    </location>
</feature>
<dbReference type="InterPro" id="IPR009908">
    <property type="entry name" value="Methylamine_util_MauE"/>
</dbReference>
<evidence type="ECO:0000256" key="2">
    <source>
        <dbReference type="ARBA" id="ARBA00022692"/>
    </source>
</evidence>
<evidence type="ECO:0000256" key="4">
    <source>
        <dbReference type="ARBA" id="ARBA00023136"/>
    </source>
</evidence>
<dbReference type="EMBL" id="JAACJS010000012">
    <property type="protein sequence ID" value="NCI50041.1"/>
    <property type="molecule type" value="Genomic_DNA"/>
</dbReference>
<feature type="transmembrane region" description="Helical" evidence="5">
    <location>
        <begin position="117"/>
        <end position="135"/>
    </location>
</feature>
<organism evidence="7 8">
    <name type="scientific">Sediminibacterium roseum</name>
    <dbReference type="NCBI Taxonomy" id="1978412"/>
    <lineage>
        <taxon>Bacteria</taxon>
        <taxon>Pseudomonadati</taxon>
        <taxon>Bacteroidota</taxon>
        <taxon>Chitinophagia</taxon>
        <taxon>Chitinophagales</taxon>
        <taxon>Chitinophagaceae</taxon>
        <taxon>Sediminibacterium</taxon>
    </lineage>
</organism>
<accession>A0ABW9ZSG3</accession>
<gene>
    <name evidence="7" type="ORF">GWC95_08915</name>
</gene>
<keyword evidence="8" id="KW-1185">Reference proteome</keyword>
<dbReference type="NCBIfam" id="NF045576">
    <property type="entry name" value="BT_3928_fam"/>
    <property type="match status" value="1"/>
</dbReference>
<name>A0ABW9ZSG3_9BACT</name>
<protein>
    <submittedName>
        <fullName evidence="7">DoxX family protein</fullName>
    </submittedName>
</protein>
<reference evidence="7 8" key="1">
    <citation type="submission" date="2020-01" db="EMBL/GenBank/DDBJ databases">
        <title>Genome analysis.</title>
        <authorList>
            <person name="Wu S."/>
            <person name="Wang G."/>
        </authorList>
    </citation>
    <scope>NUCLEOTIDE SEQUENCE [LARGE SCALE GENOMIC DNA]</scope>
    <source>
        <strain evidence="7 8">SYL130</strain>
    </source>
</reference>
<dbReference type="RefSeq" id="WP_161818355.1">
    <property type="nucleotide sequence ID" value="NZ_JAACJS010000012.1"/>
</dbReference>
<evidence type="ECO:0000256" key="1">
    <source>
        <dbReference type="ARBA" id="ARBA00004141"/>
    </source>
</evidence>
<keyword evidence="2 5" id="KW-0812">Transmembrane</keyword>
<evidence type="ECO:0000259" key="6">
    <source>
        <dbReference type="Pfam" id="PF07291"/>
    </source>
</evidence>
<evidence type="ECO:0000256" key="5">
    <source>
        <dbReference type="SAM" id="Phobius"/>
    </source>
</evidence>
<proteinExistence type="predicted"/>
<keyword evidence="3 5" id="KW-1133">Transmembrane helix</keyword>
<evidence type="ECO:0000313" key="7">
    <source>
        <dbReference type="EMBL" id="NCI50041.1"/>
    </source>
</evidence>
<sequence>MKTVLLIIRWVVGLLFIFSGLIKANDPLGLSYKMQEFFEVWGLHGFDDYTLALSMIMNVFEVVAGVAVIIGWRMRLFSWLLLLLIIFFTFLTGYALFSGKIKTCGCFGDCLPLTPAQSFAKDIFLLVLILVLFAYSKKIKSALRPAVASVILVVVTAATVFGQAHVLKHLPFVDCLPYKKGNNLIEQMKTPADAVPDSLSIVFIYKKNGRQMEFDQANFPADFDSTYEYVDRKDKVVKKGNGRVAKILDFSLQTFSGNDTTQAVFAQPGKYIMVLAKDMNNTGDWSAGFARISKAAQQKNIPVMLVTAAGEKAQAIFPTATIVKCDATVIKTAARVVPTYFIMQGATVLEKTSYVDEEKITSQINALK</sequence>
<dbReference type="Pfam" id="PF07291">
    <property type="entry name" value="MauE"/>
    <property type="match status" value="1"/>
</dbReference>
<evidence type="ECO:0000256" key="3">
    <source>
        <dbReference type="ARBA" id="ARBA00022989"/>
    </source>
</evidence>